<evidence type="ECO:0000313" key="2">
    <source>
        <dbReference type="Proteomes" id="UP000562395"/>
    </source>
</evidence>
<name>A0A7W6EVF6_9SPHN</name>
<reference evidence="1 2" key="1">
    <citation type="submission" date="2020-08" db="EMBL/GenBank/DDBJ databases">
        <title>Genomic Encyclopedia of Type Strains, Phase IV (KMG-IV): sequencing the most valuable type-strain genomes for metagenomic binning, comparative biology and taxonomic classification.</title>
        <authorList>
            <person name="Goeker M."/>
        </authorList>
    </citation>
    <scope>NUCLEOTIDE SEQUENCE [LARGE SCALE GENOMIC DNA]</scope>
    <source>
        <strain evidence="1 2">DSM 14552</strain>
    </source>
</reference>
<keyword evidence="1" id="KW-0808">Transferase</keyword>
<proteinExistence type="predicted"/>
<sequence>MISPIALKEPTGKVKTANWTGGNVALPDTADATTTDWNAALTAALDWWRDAGVDGTFVDDAQNWLASGKTEGQRSAPPPPLNAIISEREVPALPKVGDPSQWPKTLDAFRTWWMSEPLLAPAGLNRFAPEGQEQASLMVLVPMPSPDDNTSLLSGRGGRLLDAMLAAMGIERSRTYIASAVPAYIPMPDWEGLRATGLGDVLLHHITLAAPAKLLILGGSRISTLLGHAPTNLAHGLRGINQETSGIDAMPAWDLDAMLVRPALKAGFWSRWLEWTGN</sequence>
<dbReference type="Gene3D" id="3.40.470.10">
    <property type="entry name" value="Uracil-DNA glycosylase-like domain"/>
    <property type="match status" value="1"/>
</dbReference>
<dbReference type="GO" id="GO:0003887">
    <property type="term" value="F:DNA-directed DNA polymerase activity"/>
    <property type="evidence" value="ECO:0007669"/>
    <property type="project" value="UniProtKB-EC"/>
</dbReference>
<gene>
    <name evidence="1" type="ORF">GGQ88_001533</name>
</gene>
<keyword evidence="2" id="KW-1185">Reference proteome</keyword>
<evidence type="ECO:0000313" key="1">
    <source>
        <dbReference type="EMBL" id="MBB3860267.1"/>
    </source>
</evidence>
<dbReference type="EC" id="2.7.7.7" evidence="1"/>
<comment type="caution">
    <text evidence="1">The sequence shown here is derived from an EMBL/GenBank/DDBJ whole genome shotgun (WGS) entry which is preliminary data.</text>
</comment>
<dbReference type="InterPro" id="IPR036895">
    <property type="entry name" value="Uracil-DNA_glycosylase-like_sf"/>
</dbReference>
<keyword evidence="1" id="KW-0548">Nucleotidyltransferase</keyword>
<accession>A0A7W6EVF6</accession>
<dbReference type="EMBL" id="JACICY010000003">
    <property type="protein sequence ID" value="MBB3860267.1"/>
    <property type="molecule type" value="Genomic_DNA"/>
</dbReference>
<organism evidence="1 2">
    <name type="scientific">Novosphingobium hassiacum</name>
    <dbReference type="NCBI Taxonomy" id="173676"/>
    <lineage>
        <taxon>Bacteria</taxon>
        <taxon>Pseudomonadati</taxon>
        <taxon>Pseudomonadota</taxon>
        <taxon>Alphaproteobacteria</taxon>
        <taxon>Sphingomonadales</taxon>
        <taxon>Sphingomonadaceae</taxon>
        <taxon>Novosphingobium</taxon>
    </lineage>
</organism>
<dbReference type="AlphaFoldDB" id="A0A7W6EVF6"/>
<dbReference type="SUPFAM" id="SSF52141">
    <property type="entry name" value="Uracil-DNA glycosylase-like"/>
    <property type="match status" value="1"/>
</dbReference>
<protein>
    <submittedName>
        <fullName evidence="1">DNA polymerase</fullName>
        <ecNumber evidence="1">2.7.7.7</ecNumber>
    </submittedName>
</protein>
<dbReference type="Proteomes" id="UP000562395">
    <property type="component" value="Unassembled WGS sequence"/>
</dbReference>